<keyword evidence="3" id="KW-1185">Reference proteome</keyword>
<proteinExistence type="predicted"/>
<keyword evidence="2" id="KW-0328">Glycosyltransferase</keyword>
<keyword evidence="2" id="KW-0808">Transferase</keyword>
<accession>A0ABU9V6P9</accession>
<dbReference type="Gene3D" id="3.90.550.10">
    <property type="entry name" value="Spore Coat Polysaccharide Biosynthesis Protein SpsA, Chain A"/>
    <property type="match status" value="2"/>
</dbReference>
<dbReference type="InterPro" id="IPR029044">
    <property type="entry name" value="Nucleotide-diphossugar_trans"/>
</dbReference>
<dbReference type="EMBL" id="JBCIVJ010000011">
    <property type="protein sequence ID" value="MEN0580331.1"/>
    <property type="molecule type" value="Genomic_DNA"/>
</dbReference>
<organism evidence="2 3">
    <name type="scientific">Phytobacter palmae</name>
    <dbReference type="NCBI Taxonomy" id="1855371"/>
    <lineage>
        <taxon>Bacteria</taxon>
        <taxon>Pseudomonadati</taxon>
        <taxon>Pseudomonadota</taxon>
        <taxon>Gammaproteobacteria</taxon>
        <taxon>Enterobacterales</taxon>
        <taxon>Enterobacteriaceae</taxon>
        <taxon>Phytobacter</taxon>
    </lineage>
</organism>
<evidence type="ECO:0000259" key="1">
    <source>
        <dbReference type="Pfam" id="PF00535"/>
    </source>
</evidence>
<dbReference type="GO" id="GO:0016757">
    <property type="term" value="F:glycosyltransferase activity"/>
    <property type="evidence" value="ECO:0007669"/>
    <property type="project" value="UniProtKB-KW"/>
</dbReference>
<feature type="domain" description="Glycosyltransferase 2-like" evidence="1">
    <location>
        <begin position="67"/>
        <end position="198"/>
    </location>
</feature>
<dbReference type="Pfam" id="PF00535">
    <property type="entry name" value="Glycos_transf_2"/>
    <property type="match status" value="2"/>
</dbReference>
<dbReference type="CDD" id="cd00761">
    <property type="entry name" value="Glyco_tranf_GTA_type"/>
    <property type="match status" value="1"/>
</dbReference>
<evidence type="ECO:0000313" key="2">
    <source>
        <dbReference type="EMBL" id="MEN0580331.1"/>
    </source>
</evidence>
<sequence>MSLSNGNKYFKNGNYKLALLEYNKIPHDSPLYAHAKFNIERIEKLGVTFDNLAEKKSLKDNKQPLLSIVMPVFNVGPYLDASILSVLSQTMDDFELIIVNDASTDNGKNIIEMYQGVDQRIKFIDLNFNTLGGAGIPSNIGIDAAKGKYIGFVDSDDWVVNDAFEKLVSAAEKLNAELVIGDFKTFDENNRVVSPSYDKSKWANIPLDEITSGSSCPELFKMSPVPWRKLYLTSFIRGKNIRYPEGDYFYEDNPLHWFVLSEAERVVVIDHVISYHRMAREGQTMGSSSYKLAAISSHLNTTANFLMQKTIKTQSVFDEFYDYCYRTGWIADNQPDLMTKNIIKRRLYDIYCKTSNVLSPVNLRSNFTKRFNEYNQCYPHLDLTIVIPVYNCEDLIADSINSVLKITGLSFDILIIDDGSSDKTAEICQSYAKKHNNIQFYKQGNKGAGRARNSVIPLCTGRYTFFLDADDVIDASALEAAVKKATAKNADLFFMRYRIEFFEENSSRGMFNADAKLWDSFSQSDSGASLKSRVAALINYPWNRIVKTDLLHDENIFFGPTVVHNDIPYHWHSIIAAKNISYSDQEVCTHRKFSKRDQITNISDSRRLMVFEALRYTQERIMQYPEFSEIKMQWEEFSTGLIEWAKDKIPDEHQEVFLKYKKEFLANLSK</sequence>
<dbReference type="SUPFAM" id="SSF53448">
    <property type="entry name" value="Nucleotide-diphospho-sugar transferases"/>
    <property type="match status" value="2"/>
</dbReference>
<feature type="domain" description="Glycosyltransferase 2-like" evidence="1">
    <location>
        <begin position="384"/>
        <end position="507"/>
    </location>
</feature>
<comment type="caution">
    <text evidence="2">The sequence shown here is derived from an EMBL/GenBank/DDBJ whole genome shotgun (WGS) entry which is preliminary data.</text>
</comment>
<dbReference type="RefSeq" id="WP_343194193.1">
    <property type="nucleotide sequence ID" value="NZ_JBCIVJ010000011.1"/>
</dbReference>
<name>A0ABU9V6P9_9ENTR</name>
<reference evidence="2 3" key="1">
    <citation type="submission" date="2024-02" db="EMBL/GenBank/DDBJ databases">
        <title>Whole genome of MDR Enterobacteriaceae from southern Thailand.</title>
        <authorList>
            <person name="Surachat K."/>
        </authorList>
    </citation>
    <scope>NUCLEOTIDE SEQUENCE [LARGE SCALE GENOMIC DNA]</scope>
    <source>
        <strain evidence="2 3">PSU_29</strain>
    </source>
</reference>
<gene>
    <name evidence="2" type="ORF">AAIG39_15150</name>
</gene>
<dbReference type="Proteomes" id="UP001411173">
    <property type="component" value="Unassembled WGS sequence"/>
</dbReference>
<dbReference type="InterPro" id="IPR001173">
    <property type="entry name" value="Glyco_trans_2-like"/>
</dbReference>
<protein>
    <submittedName>
        <fullName evidence="2">Glycosyltransferase</fullName>
        <ecNumber evidence="2">2.4.-.-</ecNumber>
    </submittedName>
</protein>
<dbReference type="PANTHER" id="PTHR22916:SF3">
    <property type="entry name" value="UDP-GLCNAC:BETAGAL BETA-1,3-N-ACETYLGLUCOSAMINYLTRANSFERASE-LIKE PROTEIN 1"/>
    <property type="match status" value="1"/>
</dbReference>
<dbReference type="PANTHER" id="PTHR22916">
    <property type="entry name" value="GLYCOSYLTRANSFERASE"/>
    <property type="match status" value="1"/>
</dbReference>
<dbReference type="EC" id="2.4.-.-" evidence="2"/>
<evidence type="ECO:0000313" key="3">
    <source>
        <dbReference type="Proteomes" id="UP001411173"/>
    </source>
</evidence>